<dbReference type="SUPFAM" id="SSF57716">
    <property type="entry name" value="Glucocorticoid receptor-like (DNA-binding domain)"/>
    <property type="match status" value="1"/>
</dbReference>
<dbReference type="FunFam" id="1.10.8.50:FF:000003">
    <property type="entry name" value="Formamidopyrimidine-DNA glycosylase"/>
    <property type="match status" value="1"/>
</dbReference>
<evidence type="ECO:0000259" key="16">
    <source>
        <dbReference type="PROSITE" id="PS51066"/>
    </source>
</evidence>
<comment type="cofactor">
    <cofactor evidence="15">
        <name>Zn(2+)</name>
        <dbReference type="ChEBI" id="CHEBI:29105"/>
    </cofactor>
    <text evidence="15">Binds 1 zinc ion per subunit.</text>
</comment>
<accession>W0DJG0</accession>
<dbReference type="EC" id="4.2.99.18" evidence="15"/>
<feature type="binding site" evidence="15">
    <location>
        <position position="91"/>
    </location>
    <ligand>
        <name>DNA</name>
        <dbReference type="ChEBI" id="CHEBI:16991"/>
    </ligand>
</feature>
<comment type="catalytic activity">
    <reaction evidence="14 15">
        <text>2'-deoxyribonucleotide-(2'-deoxyribose 5'-phosphate)-2'-deoxyribonucleotide-DNA = a 3'-end 2'-deoxyribonucleotide-(2,3-dehydro-2,3-deoxyribose 5'-phosphate)-DNA + a 5'-end 5'-phospho-2'-deoxyribonucleoside-DNA + H(+)</text>
        <dbReference type="Rhea" id="RHEA:66592"/>
        <dbReference type="Rhea" id="RHEA-COMP:13180"/>
        <dbReference type="Rhea" id="RHEA-COMP:16897"/>
        <dbReference type="Rhea" id="RHEA-COMP:17067"/>
        <dbReference type="ChEBI" id="CHEBI:15378"/>
        <dbReference type="ChEBI" id="CHEBI:136412"/>
        <dbReference type="ChEBI" id="CHEBI:157695"/>
        <dbReference type="ChEBI" id="CHEBI:167181"/>
        <dbReference type="EC" id="4.2.99.18"/>
    </reaction>
</comment>
<keyword evidence="7 15" id="KW-0378">Hydrolase</keyword>
<dbReference type="SMART" id="SM00898">
    <property type="entry name" value="Fapy_DNA_glyco"/>
    <property type="match status" value="1"/>
</dbReference>
<dbReference type="InterPro" id="IPR010663">
    <property type="entry name" value="Znf_FPG/IleRS"/>
</dbReference>
<evidence type="ECO:0000313" key="18">
    <source>
        <dbReference type="EMBL" id="AHE97025.1"/>
    </source>
</evidence>
<dbReference type="NCBIfam" id="TIGR00577">
    <property type="entry name" value="fpg"/>
    <property type="match status" value="1"/>
</dbReference>
<dbReference type="PANTHER" id="PTHR22993">
    <property type="entry name" value="FORMAMIDOPYRIMIDINE-DNA GLYCOSYLASE"/>
    <property type="match status" value="1"/>
</dbReference>
<evidence type="ECO:0000256" key="6">
    <source>
        <dbReference type="ARBA" id="ARBA00022771"/>
    </source>
</evidence>
<keyword evidence="11 15" id="KW-0456">Lyase</keyword>
<keyword evidence="5 15" id="KW-0227">DNA damage</keyword>
<evidence type="ECO:0000256" key="14">
    <source>
        <dbReference type="ARBA" id="ARBA00044632"/>
    </source>
</evidence>
<evidence type="ECO:0000256" key="12">
    <source>
        <dbReference type="ARBA" id="ARBA00023268"/>
    </source>
</evidence>
<feature type="active site" description="Proton donor; for delta-elimination activity" evidence="15">
    <location>
        <position position="261"/>
    </location>
</feature>
<keyword evidence="12 15" id="KW-0511">Multifunctional enzyme</keyword>
<proteinExistence type="inferred from homology"/>
<keyword evidence="13 15" id="KW-0326">Glycosidase</keyword>
<dbReference type="HOGENOM" id="CLU_038423_1_1_6"/>
<dbReference type="InterPro" id="IPR035937">
    <property type="entry name" value="FPG_N"/>
</dbReference>
<dbReference type="GO" id="GO:0003684">
    <property type="term" value="F:damaged DNA binding"/>
    <property type="evidence" value="ECO:0007669"/>
    <property type="project" value="InterPro"/>
</dbReference>
<dbReference type="SUPFAM" id="SSF81624">
    <property type="entry name" value="N-terminal domain of MutM-like DNA repair proteins"/>
    <property type="match status" value="1"/>
</dbReference>
<comment type="catalytic activity">
    <reaction evidence="1 15">
        <text>Hydrolysis of DNA containing ring-opened 7-methylguanine residues, releasing 2,6-diamino-4-hydroxy-5-(N-methyl)formamidopyrimidine.</text>
        <dbReference type="EC" id="3.2.2.23"/>
    </reaction>
</comment>
<dbReference type="GO" id="GO:0006284">
    <property type="term" value="P:base-excision repair"/>
    <property type="evidence" value="ECO:0007669"/>
    <property type="project" value="InterPro"/>
</dbReference>
<dbReference type="EC" id="3.2.2.23" evidence="15"/>
<dbReference type="STRING" id="713585.THITH_00610"/>
<dbReference type="PANTHER" id="PTHR22993:SF9">
    <property type="entry name" value="FORMAMIDOPYRIMIDINE-DNA GLYCOSYLASE"/>
    <property type="match status" value="1"/>
</dbReference>
<dbReference type="PROSITE" id="PS01242">
    <property type="entry name" value="ZF_FPG_1"/>
    <property type="match status" value="1"/>
</dbReference>
<evidence type="ECO:0000256" key="13">
    <source>
        <dbReference type="ARBA" id="ARBA00023295"/>
    </source>
</evidence>
<sequence length="271" mass="30092">MPELPEVETTRSGLEPHLQGRRIQQLIVREPRLRWPVPPDLAKLLSGGQVRRLDRRAKYLLLGTDGPGVLLHLGMSGSLRRCAADTPLRPHDHLIFRLDDGFEVRLHDPRRFGCCLPLPDPPQHHPLLAGLGPEPLGDEFDGDYLHCLSRGRRAPVKAFIMDQQVVVGVGNIYASEALFLAGIRPGRAAGRLSRAHCRALATSIRTVLAEAIAEGGTTLRDFVREDGTHGYFRQRLRVYGREGLPCVSCGTPIRSRRIGNRASSYCPTCQR</sequence>
<feature type="active site" description="Schiff-base intermediate with DNA" evidence="15">
    <location>
        <position position="2"/>
    </location>
</feature>
<evidence type="ECO:0000256" key="11">
    <source>
        <dbReference type="ARBA" id="ARBA00023239"/>
    </source>
</evidence>
<dbReference type="RefSeq" id="WP_006746468.1">
    <property type="nucleotide sequence ID" value="NZ_CP007029.1"/>
</dbReference>
<dbReference type="CDD" id="cd08966">
    <property type="entry name" value="EcFpg-like_N"/>
    <property type="match status" value="1"/>
</dbReference>
<evidence type="ECO:0000256" key="15">
    <source>
        <dbReference type="HAMAP-Rule" id="MF_00103"/>
    </source>
</evidence>
<evidence type="ECO:0000256" key="2">
    <source>
        <dbReference type="ARBA" id="ARBA00009409"/>
    </source>
</evidence>
<keyword evidence="10 15" id="KW-0234">DNA repair</keyword>
<dbReference type="InterPro" id="IPR020629">
    <property type="entry name" value="FPG_Glyclase"/>
</dbReference>
<keyword evidence="9 15" id="KW-0238">DNA-binding</keyword>
<gene>
    <name evidence="15" type="primary">mutM</name>
    <name evidence="15" type="synonym">fpg</name>
    <name evidence="18" type="ORF">THITH_00610</name>
</gene>
<dbReference type="InterPro" id="IPR010979">
    <property type="entry name" value="Ribosomal_uS13-like_H2TH"/>
</dbReference>
<reference evidence="18 19" key="1">
    <citation type="submission" date="2013-12" db="EMBL/GenBank/DDBJ databases">
        <authorList>
            <consortium name="DOE Joint Genome Institute"/>
            <person name="Muyzer G."/>
            <person name="Huntemann M."/>
            <person name="Han J."/>
            <person name="Chen A."/>
            <person name="Kyrpides N."/>
            <person name="Mavromatis K."/>
            <person name="Markowitz V."/>
            <person name="Palaniappan K."/>
            <person name="Ivanova N."/>
            <person name="Schaumberg A."/>
            <person name="Pati A."/>
            <person name="Liolios K."/>
            <person name="Nordberg H.P."/>
            <person name="Cantor M.N."/>
            <person name="Hua S.X."/>
            <person name="Woyke T."/>
        </authorList>
    </citation>
    <scope>NUCLEOTIDE SEQUENCE [LARGE SCALE GENOMIC DNA]</scope>
    <source>
        <strain evidence="18 19">ARh 1</strain>
    </source>
</reference>
<dbReference type="Pfam" id="PF06827">
    <property type="entry name" value="zf-FPG_IleRS"/>
    <property type="match status" value="1"/>
</dbReference>
<feature type="active site" description="Proton donor; for beta-elimination activity" evidence="15">
    <location>
        <position position="58"/>
    </location>
</feature>
<dbReference type="Pfam" id="PF01149">
    <property type="entry name" value="Fapy_DNA_glyco"/>
    <property type="match status" value="1"/>
</dbReference>
<dbReference type="InterPro" id="IPR015887">
    <property type="entry name" value="DNA_glyclase_Znf_dom_DNA_BS"/>
</dbReference>
<dbReference type="AlphaFoldDB" id="W0DJG0"/>
<dbReference type="HAMAP" id="MF_00103">
    <property type="entry name" value="Fapy_DNA_glycosyl"/>
    <property type="match status" value="1"/>
</dbReference>
<dbReference type="Gene3D" id="3.20.190.10">
    <property type="entry name" value="MutM-like, N-terminal"/>
    <property type="match status" value="1"/>
</dbReference>
<dbReference type="InterPro" id="IPR015886">
    <property type="entry name" value="H2TH_FPG"/>
</dbReference>
<evidence type="ECO:0000256" key="8">
    <source>
        <dbReference type="ARBA" id="ARBA00022833"/>
    </source>
</evidence>
<evidence type="ECO:0000256" key="9">
    <source>
        <dbReference type="ARBA" id="ARBA00023125"/>
    </source>
</evidence>
<dbReference type="EMBL" id="CP007029">
    <property type="protein sequence ID" value="AHE97025.1"/>
    <property type="molecule type" value="Genomic_DNA"/>
</dbReference>
<feature type="binding site" evidence="15">
    <location>
        <position position="152"/>
    </location>
    <ligand>
        <name>DNA</name>
        <dbReference type="ChEBI" id="CHEBI:16991"/>
    </ligand>
</feature>
<dbReference type="Pfam" id="PF06831">
    <property type="entry name" value="H2TH"/>
    <property type="match status" value="1"/>
</dbReference>
<dbReference type="SMART" id="SM01232">
    <property type="entry name" value="H2TH"/>
    <property type="match status" value="1"/>
</dbReference>
<dbReference type="InterPro" id="IPR000214">
    <property type="entry name" value="Znf_DNA_glyclase/AP_lyase"/>
</dbReference>
<evidence type="ECO:0000256" key="5">
    <source>
        <dbReference type="ARBA" id="ARBA00022763"/>
    </source>
</evidence>
<dbReference type="NCBIfam" id="NF002211">
    <property type="entry name" value="PRK01103.1"/>
    <property type="match status" value="1"/>
</dbReference>
<dbReference type="GO" id="GO:0008270">
    <property type="term" value="F:zinc ion binding"/>
    <property type="evidence" value="ECO:0007669"/>
    <property type="project" value="UniProtKB-UniRule"/>
</dbReference>
<comment type="similarity">
    <text evidence="2 15">Belongs to the FPG family.</text>
</comment>
<dbReference type="OrthoDB" id="9800855at2"/>
<feature type="domain" description="Formamidopyrimidine-DNA glycosylase catalytic" evidence="17">
    <location>
        <begin position="2"/>
        <end position="113"/>
    </location>
</feature>
<dbReference type="PROSITE" id="PS51068">
    <property type="entry name" value="FPG_CAT"/>
    <property type="match status" value="1"/>
</dbReference>
<evidence type="ECO:0000256" key="7">
    <source>
        <dbReference type="ARBA" id="ARBA00022801"/>
    </source>
</evidence>
<evidence type="ECO:0000313" key="19">
    <source>
        <dbReference type="Proteomes" id="UP000005289"/>
    </source>
</evidence>
<feature type="binding site" evidence="15">
    <location>
        <position position="110"/>
    </location>
    <ligand>
        <name>DNA</name>
        <dbReference type="ChEBI" id="CHEBI:16991"/>
    </ligand>
</feature>
<evidence type="ECO:0000256" key="4">
    <source>
        <dbReference type="ARBA" id="ARBA00022723"/>
    </source>
</evidence>
<keyword evidence="19" id="KW-1185">Reference proteome</keyword>
<keyword evidence="6 15" id="KW-0863">Zinc-finger</keyword>
<dbReference type="SUPFAM" id="SSF46946">
    <property type="entry name" value="S13-like H2TH domain"/>
    <property type="match status" value="1"/>
</dbReference>
<comment type="function">
    <text evidence="15">Involved in base excision repair of DNA damaged by oxidation or by mutagenic agents. Acts as DNA glycosylase that recognizes and removes damaged bases. Has a preference for oxidized purines, such as 7,8-dihydro-8-oxoguanine (8-oxoG). Has AP (apurinic/apyrimidinic) lyase activity and introduces nicks in the DNA strand. Cleaves the DNA backbone by beta-delta elimination to generate a single-strand break at the site of the removed base with both 3'- and 5'-phosphates.</text>
</comment>
<comment type="subunit">
    <text evidence="3 15">Monomer.</text>
</comment>
<protein>
    <recommendedName>
        <fullName evidence="15">Formamidopyrimidine-DNA glycosylase</fullName>
        <shortName evidence="15">Fapy-DNA glycosylase</shortName>
        <ecNumber evidence="15">3.2.2.23</ecNumber>
    </recommendedName>
    <alternativeName>
        <fullName evidence="15">DNA-(apurinic or apyrimidinic site) lyase MutM</fullName>
        <shortName evidence="15">AP lyase MutM</shortName>
        <ecNumber evidence="15">4.2.99.18</ecNumber>
    </alternativeName>
</protein>
<dbReference type="Gene3D" id="1.10.8.50">
    <property type="match status" value="1"/>
</dbReference>
<organism evidence="18 19">
    <name type="scientific">Thioalkalivibrio paradoxus ARh 1</name>
    <dbReference type="NCBI Taxonomy" id="713585"/>
    <lineage>
        <taxon>Bacteria</taxon>
        <taxon>Pseudomonadati</taxon>
        <taxon>Pseudomonadota</taxon>
        <taxon>Gammaproteobacteria</taxon>
        <taxon>Chromatiales</taxon>
        <taxon>Ectothiorhodospiraceae</taxon>
        <taxon>Thioalkalivibrio</taxon>
    </lineage>
</organism>
<keyword evidence="4 15" id="KW-0479">Metal-binding</keyword>
<dbReference type="GO" id="GO:0140078">
    <property type="term" value="F:class I DNA-(apurinic or apyrimidinic site) endonuclease activity"/>
    <property type="evidence" value="ECO:0007669"/>
    <property type="project" value="UniProtKB-EC"/>
</dbReference>
<feature type="active site" description="Proton donor" evidence="15">
    <location>
        <position position="3"/>
    </location>
</feature>
<name>W0DJG0_9GAMM</name>
<evidence type="ECO:0000256" key="3">
    <source>
        <dbReference type="ARBA" id="ARBA00011245"/>
    </source>
</evidence>
<keyword evidence="8 15" id="KW-0862">Zinc</keyword>
<dbReference type="GO" id="GO:0034039">
    <property type="term" value="F:8-oxo-7,8-dihydroguanine DNA N-glycosylase activity"/>
    <property type="evidence" value="ECO:0007669"/>
    <property type="project" value="TreeGrafter"/>
</dbReference>
<dbReference type="Proteomes" id="UP000005289">
    <property type="component" value="Chromosome"/>
</dbReference>
<dbReference type="PROSITE" id="PS51066">
    <property type="entry name" value="ZF_FPG_2"/>
    <property type="match status" value="1"/>
</dbReference>
<evidence type="ECO:0000256" key="10">
    <source>
        <dbReference type="ARBA" id="ARBA00023204"/>
    </source>
</evidence>
<dbReference type="InterPro" id="IPR012319">
    <property type="entry name" value="FPG_cat"/>
</dbReference>
<feature type="domain" description="FPG-type" evidence="16">
    <location>
        <begin position="237"/>
        <end position="271"/>
    </location>
</feature>
<evidence type="ECO:0000256" key="1">
    <source>
        <dbReference type="ARBA" id="ARBA00001668"/>
    </source>
</evidence>
<dbReference type="KEGG" id="tti:THITH_00610"/>
<evidence type="ECO:0000259" key="17">
    <source>
        <dbReference type="PROSITE" id="PS51068"/>
    </source>
</evidence>